<evidence type="ECO:0000259" key="3">
    <source>
        <dbReference type="PROSITE" id="PS50930"/>
    </source>
</evidence>
<dbReference type="Gene3D" id="2.40.50.1020">
    <property type="entry name" value="LytTr DNA-binding domain"/>
    <property type="match status" value="1"/>
</dbReference>
<evidence type="ECO:0000313" key="4">
    <source>
        <dbReference type="EMBL" id="MFC5862157.1"/>
    </source>
</evidence>
<dbReference type="SMART" id="SM00448">
    <property type="entry name" value="REC"/>
    <property type="match status" value="1"/>
</dbReference>
<protein>
    <submittedName>
        <fullName evidence="4">LytR/AlgR family response regulator transcription factor</fullName>
    </submittedName>
</protein>
<comment type="caution">
    <text evidence="4">The sequence shown here is derived from an EMBL/GenBank/DDBJ whole genome shotgun (WGS) entry which is preliminary data.</text>
</comment>
<feature type="domain" description="Response regulatory" evidence="2">
    <location>
        <begin position="3"/>
        <end position="114"/>
    </location>
</feature>
<dbReference type="Pfam" id="PF00072">
    <property type="entry name" value="Response_reg"/>
    <property type="match status" value="1"/>
</dbReference>
<evidence type="ECO:0000256" key="1">
    <source>
        <dbReference type="PROSITE-ProRule" id="PRU00169"/>
    </source>
</evidence>
<dbReference type="InterPro" id="IPR001789">
    <property type="entry name" value="Sig_transdc_resp-reg_receiver"/>
</dbReference>
<dbReference type="SMART" id="SM00850">
    <property type="entry name" value="LytTR"/>
    <property type="match status" value="1"/>
</dbReference>
<evidence type="ECO:0000259" key="2">
    <source>
        <dbReference type="PROSITE" id="PS50110"/>
    </source>
</evidence>
<dbReference type="EMBL" id="JBHSPH010000002">
    <property type="protein sequence ID" value="MFC5862157.1"/>
    <property type="molecule type" value="Genomic_DNA"/>
</dbReference>
<dbReference type="PROSITE" id="PS50110">
    <property type="entry name" value="RESPONSE_REGULATORY"/>
    <property type="match status" value="1"/>
</dbReference>
<dbReference type="Proteomes" id="UP001596091">
    <property type="component" value="Unassembled WGS sequence"/>
</dbReference>
<feature type="modified residue" description="4-aspartylphosphate" evidence="1">
    <location>
        <position position="54"/>
    </location>
</feature>
<dbReference type="Pfam" id="PF04397">
    <property type="entry name" value="LytTR"/>
    <property type="match status" value="1"/>
</dbReference>
<gene>
    <name evidence="4" type="ORF">ACFPT7_07625</name>
</gene>
<dbReference type="Gene3D" id="3.40.50.2300">
    <property type="match status" value="1"/>
</dbReference>
<dbReference type="SUPFAM" id="SSF52172">
    <property type="entry name" value="CheY-like"/>
    <property type="match status" value="1"/>
</dbReference>
<evidence type="ECO:0000313" key="5">
    <source>
        <dbReference type="Proteomes" id="UP001596091"/>
    </source>
</evidence>
<name>A0ABW1EE95_9BACT</name>
<dbReference type="InterPro" id="IPR046947">
    <property type="entry name" value="LytR-like"/>
</dbReference>
<keyword evidence="5" id="KW-1185">Reference proteome</keyword>
<organism evidence="4 5">
    <name type="scientific">Acidicapsa dinghuensis</name>
    <dbReference type="NCBI Taxonomy" id="2218256"/>
    <lineage>
        <taxon>Bacteria</taxon>
        <taxon>Pseudomonadati</taxon>
        <taxon>Acidobacteriota</taxon>
        <taxon>Terriglobia</taxon>
        <taxon>Terriglobales</taxon>
        <taxon>Acidobacteriaceae</taxon>
        <taxon>Acidicapsa</taxon>
    </lineage>
</organism>
<dbReference type="PANTHER" id="PTHR37299:SF1">
    <property type="entry name" value="STAGE 0 SPORULATION PROTEIN A HOMOLOG"/>
    <property type="match status" value="1"/>
</dbReference>
<dbReference type="InterPro" id="IPR007492">
    <property type="entry name" value="LytTR_DNA-bd_dom"/>
</dbReference>
<sequence>MMRTLIVEDEPLARNVLRSFIARRSDIDLVGEATDGLAGIRLIDDLIPDLVLLDISLPECSGVEVLHRIKRNPAVIFTTAFDTYALTAFELGAFDYLLKPFQAERFNVAIDRVAERLGSTESEPTIQERIDANLQGAYLERFFVRHRGQTLPVFASEVLRFEADDDYTAIHLKGKRYLIHIPLREIEKRLNPQSFLRVHRSNIVNLNHIHRAVQTDRRFTIELSDGSQVIASRSRTSAIQALHL</sequence>
<keyword evidence="1" id="KW-0597">Phosphoprotein</keyword>
<dbReference type="RefSeq" id="WP_263338400.1">
    <property type="nucleotide sequence ID" value="NZ_JAGSYH010000004.1"/>
</dbReference>
<feature type="domain" description="HTH LytTR-type" evidence="3">
    <location>
        <begin position="142"/>
        <end position="244"/>
    </location>
</feature>
<dbReference type="PANTHER" id="PTHR37299">
    <property type="entry name" value="TRANSCRIPTIONAL REGULATOR-RELATED"/>
    <property type="match status" value="1"/>
</dbReference>
<reference evidence="5" key="1">
    <citation type="journal article" date="2019" name="Int. J. Syst. Evol. Microbiol.">
        <title>The Global Catalogue of Microorganisms (GCM) 10K type strain sequencing project: providing services to taxonomists for standard genome sequencing and annotation.</title>
        <authorList>
            <consortium name="The Broad Institute Genomics Platform"/>
            <consortium name="The Broad Institute Genome Sequencing Center for Infectious Disease"/>
            <person name="Wu L."/>
            <person name="Ma J."/>
        </authorList>
    </citation>
    <scope>NUCLEOTIDE SEQUENCE [LARGE SCALE GENOMIC DNA]</scope>
    <source>
        <strain evidence="5">JCM 4087</strain>
    </source>
</reference>
<accession>A0ABW1EE95</accession>
<dbReference type="PROSITE" id="PS50930">
    <property type="entry name" value="HTH_LYTTR"/>
    <property type="match status" value="1"/>
</dbReference>
<dbReference type="InterPro" id="IPR011006">
    <property type="entry name" value="CheY-like_superfamily"/>
</dbReference>
<proteinExistence type="predicted"/>